<accession>A0A6L7A880</accession>
<organism evidence="1 2">
    <name type="scientific">Leuconostoc lactis</name>
    <dbReference type="NCBI Taxonomy" id="1246"/>
    <lineage>
        <taxon>Bacteria</taxon>
        <taxon>Bacillati</taxon>
        <taxon>Bacillota</taxon>
        <taxon>Bacilli</taxon>
        <taxon>Lactobacillales</taxon>
        <taxon>Lactobacillaceae</taxon>
        <taxon>Leuconostoc</taxon>
    </lineage>
</organism>
<reference evidence="1 2" key="1">
    <citation type="submission" date="2019-12" db="EMBL/GenBank/DDBJ databases">
        <title>Complete genome sequence of Leuconostoc lactis strain AVN1 provides insights into metabolic potential.</title>
        <authorList>
            <person name="Besrour N."/>
            <person name="Najjari A."/>
            <person name="Fhoula I."/>
            <person name="Jaballah S."/>
            <person name="Klibi N."/>
            <person name="Ouzari H.I."/>
        </authorList>
    </citation>
    <scope>NUCLEOTIDE SEQUENCE [LARGE SCALE GENOMIC DNA]</scope>
    <source>
        <strain evidence="1 2">AVN1</strain>
    </source>
</reference>
<dbReference type="Proteomes" id="UP000478636">
    <property type="component" value="Unassembled WGS sequence"/>
</dbReference>
<dbReference type="AlphaFoldDB" id="A0A6L7A880"/>
<dbReference type="EMBL" id="WSZI01000017">
    <property type="protein sequence ID" value="MWN21575.1"/>
    <property type="molecule type" value="Genomic_DNA"/>
</dbReference>
<evidence type="ECO:0000313" key="1">
    <source>
        <dbReference type="EMBL" id="MWN21575.1"/>
    </source>
</evidence>
<evidence type="ECO:0000313" key="2">
    <source>
        <dbReference type="Proteomes" id="UP000478636"/>
    </source>
</evidence>
<protein>
    <submittedName>
        <fullName evidence="1">Uncharacterized protein</fullName>
    </submittedName>
</protein>
<proteinExistence type="predicted"/>
<sequence>MTTLTLDAALRQQALTQLGIAKVLTLPDVTPTDLVLMAQATQDPELLTQIQQVAESQAHDYLTRYQAIQHANGFAAVRGRQQFKAQLSKLLPLLPETQQEAIQKIYH</sequence>
<gene>
    <name evidence="1" type="ORF">GQS40_10515</name>
</gene>
<comment type="caution">
    <text evidence="1">The sequence shown here is derived from an EMBL/GenBank/DDBJ whole genome shotgun (WGS) entry which is preliminary data.</text>
</comment>
<dbReference type="RefSeq" id="WP_252968526.1">
    <property type="nucleotide sequence ID" value="NZ_DAITWI010000003.1"/>
</dbReference>
<name>A0A6L7A880_LEULA</name>